<keyword evidence="4" id="KW-0677">Repeat</keyword>
<dbReference type="Gene3D" id="2.40.10.120">
    <property type="match status" value="1"/>
</dbReference>
<dbReference type="SUPFAM" id="SSF50494">
    <property type="entry name" value="Trypsin-like serine proteases"/>
    <property type="match status" value="1"/>
</dbReference>
<evidence type="ECO:0000256" key="3">
    <source>
        <dbReference type="ARBA" id="ARBA00022729"/>
    </source>
</evidence>
<keyword evidence="3" id="KW-0732">Signal</keyword>
<proteinExistence type="inferred from homology"/>
<dbReference type="InterPro" id="IPR001940">
    <property type="entry name" value="Peptidase_S1C"/>
</dbReference>
<evidence type="ECO:0000313" key="8">
    <source>
        <dbReference type="EMBL" id="GAA0875417.1"/>
    </source>
</evidence>
<evidence type="ECO:0000256" key="4">
    <source>
        <dbReference type="ARBA" id="ARBA00022737"/>
    </source>
</evidence>
<reference evidence="9" key="1">
    <citation type="journal article" date="2019" name="Int. J. Syst. Evol. Microbiol.">
        <title>The Global Catalogue of Microorganisms (GCM) 10K type strain sequencing project: providing services to taxonomists for standard genome sequencing and annotation.</title>
        <authorList>
            <consortium name="The Broad Institute Genomics Platform"/>
            <consortium name="The Broad Institute Genome Sequencing Center for Infectious Disease"/>
            <person name="Wu L."/>
            <person name="Ma J."/>
        </authorList>
    </citation>
    <scope>NUCLEOTIDE SEQUENCE [LARGE SCALE GENOMIC DNA]</scope>
    <source>
        <strain evidence="9">JCM 16083</strain>
    </source>
</reference>
<dbReference type="PANTHER" id="PTHR22939:SF129">
    <property type="entry name" value="SERINE PROTEASE HTRA2, MITOCHONDRIAL"/>
    <property type="match status" value="1"/>
</dbReference>
<keyword evidence="6" id="KW-0720">Serine protease</keyword>
<organism evidence="8 9">
    <name type="scientific">Wandonia haliotis</name>
    <dbReference type="NCBI Taxonomy" id="574963"/>
    <lineage>
        <taxon>Bacteria</taxon>
        <taxon>Pseudomonadati</taxon>
        <taxon>Bacteroidota</taxon>
        <taxon>Flavobacteriia</taxon>
        <taxon>Flavobacteriales</taxon>
        <taxon>Crocinitomicaceae</taxon>
        <taxon>Wandonia</taxon>
    </lineage>
</organism>
<evidence type="ECO:0000259" key="7">
    <source>
        <dbReference type="PROSITE" id="PS50106"/>
    </source>
</evidence>
<accession>A0ABP3Y728</accession>
<dbReference type="PRINTS" id="PR00834">
    <property type="entry name" value="PROTEASES2C"/>
</dbReference>
<dbReference type="InterPro" id="IPR036034">
    <property type="entry name" value="PDZ_sf"/>
</dbReference>
<dbReference type="Proteomes" id="UP001501126">
    <property type="component" value="Unassembled WGS sequence"/>
</dbReference>
<evidence type="ECO:0000313" key="9">
    <source>
        <dbReference type="Proteomes" id="UP001501126"/>
    </source>
</evidence>
<comment type="caution">
    <text evidence="8">The sequence shown here is derived from an EMBL/GenBank/DDBJ whole genome shotgun (WGS) entry which is preliminary data.</text>
</comment>
<dbReference type="Pfam" id="PF13180">
    <property type="entry name" value="PDZ_2"/>
    <property type="match status" value="1"/>
</dbReference>
<gene>
    <name evidence="8" type="ORF">GCM10009118_18260</name>
</gene>
<dbReference type="SMART" id="SM00228">
    <property type="entry name" value="PDZ"/>
    <property type="match status" value="2"/>
</dbReference>
<dbReference type="RefSeq" id="WP_343786878.1">
    <property type="nucleotide sequence ID" value="NZ_BAAAFH010000011.1"/>
</dbReference>
<keyword evidence="2" id="KW-0645">Protease</keyword>
<dbReference type="EMBL" id="BAAAFH010000011">
    <property type="protein sequence ID" value="GAA0875417.1"/>
    <property type="molecule type" value="Genomic_DNA"/>
</dbReference>
<dbReference type="Gene3D" id="2.30.42.10">
    <property type="match status" value="2"/>
</dbReference>
<comment type="similarity">
    <text evidence="1">Belongs to the peptidase S1C family.</text>
</comment>
<dbReference type="PROSITE" id="PS50106">
    <property type="entry name" value="PDZ"/>
    <property type="match status" value="1"/>
</dbReference>
<sequence>MKNMKYLGLGLLGGVIPAGLVFIFQLNTTSPLTEKSTTSPQYPVHTTSVMPVGAEMNTDFTVASERTIHSVVHVTTKVVRQQIVRDPILEFFYGPGAGKKENLYGQGAGSGVIVSEDGYIVTNNHVIADASEIEVTLNDNQKYSAEVIGTDPSTDLAVLKIKANHLPAIQIGNSDNVKIGEWVLAVGNPFNLTSTVTAGIVSAKSRNINILRQNGDQNLFPIESFIQTDAAVNPGNSGGALVNTNGELIGINTAIASRTGSYTGYSFAVPVNLVAKVMSDIIDYGVVQRGFLGVRIMDINQELKESKNLPNTHGVYISEVISKSAAEKAGLKDGDVILKIGAKNVNSSSELLEEVGKARPGEKLSITVRHKGGSESIKEVVLQNQEGETELVARTETPKAVLGATFEKLSAKEMKELNLDSGVKIKSLSPGKLKSLGLTEGMVITRINNEKVSDIETLTSRLNKKNGGILLEIVTQSGRKEYIGFGL</sequence>
<evidence type="ECO:0000256" key="5">
    <source>
        <dbReference type="ARBA" id="ARBA00022801"/>
    </source>
</evidence>
<dbReference type="NCBIfam" id="TIGR02037">
    <property type="entry name" value="degP_htrA_DO"/>
    <property type="match status" value="1"/>
</dbReference>
<keyword evidence="9" id="KW-1185">Reference proteome</keyword>
<protein>
    <submittedName>
        <fullName evidence="8">Trypsin-like peptidase domain-containing protein</fullName>
    </submittedName>
</protein>
<dbReference type="SUPFAM" id="SSF50156">
    <property type="entry name" value="PDZ domain-like"/>
    <property type="match status" value="2"/>
</dbReference>
<dbReference type="InterPro" id="IPR001478">
    <property type="entry name" value="PDZ"/>
</dbReference>
<name>A0ABP3Y728_9FLAO</name>
<dbReference type="PANTHER" id="PTHR22939">
    <property type="entry name" value="SERINE PROTEASE FAMILY S1C HTRA-RELATED"/>
    <property type="match status" value="1"/>
</dbReference>
<evidence type="ECO:0000256" key="2">
    <source>
        <dbReference type="ARBA" id="ARBA00022670"/>
    </source>
</evidence>
<feature type="domain" description="PDZ" evidence="7">
    <location>
        <begin position="281"/>
        <end position="349"/>
    </location>
</feature>
<evidence type="ECO:0000256" key="6">
    <source>
        <dbReference type="ARBA" id="ARBA00022825"/>
    </source>
</evidence>
<evidence type="ECO:0000256" key="1">
    <source>
        <dbReference type="ARBA" id="ARBA00010541"/>
    </source>
</evidence>
<dbReference type="InterPro" id="IPR009003">
    <property type="entry name" value="Peptidase_S1_PA"/>
</dbReference>
<keyword evidence="5" id="KW-0378">Hydrolase</keyword>
<dbReference type="Pfam" id="PF13365">
    <property type="entry name" value="Trypsin_2"/>
    <property type="match status" value="1"/>
</dbReference>
<dbReference type="InterPro" id="IPR011782">
    <property type="entry name" value="Pept_S1C_Do"/>
</dbReference>